<protein>
    <submittedName>
        <fullName evidence="3">Tyrosine-type recombinase/integrase</fullName>
    </submittedName>
</protein>
<evidence type="ECO:0000313" key="4">
    <source>
        <dbReference type="Proteomes" id="UP000509667"/>
    </source>
</evidence>
<dbReference type="Pfam" id="PF00589">
    <property type="entry name" value="Phage_integrase"/>
    <property type="match status" value="1"/>
</dbReference>
<evidence type="ECO:0000313" key="3">
    <source>
        <dbReference type="EMBL" id="QLH78010.1"/>
    </source>
</evidence>
<keyword evidence="1" id="KW-0233">DNA recombination</keyword>
<dbReference type="GO" id="GO:0003677">
    <property type="term" value="F:DNA binding"/>
    <property type="evidence" value="ECO:0007669"/>
    <property type="project" value="InterPro"/>
</dbReference>
<dbReference type="KEGG" id="hrr:HZS55_12175"/>
<dbReference type="OrthoDB" id="142231at2157"/>
<evidence type="ECO:0000256" key="1">
    <source>
        <dbReference type="ARBA" id="ARBA00023172"/>
    </source>
</evidence>
<dbReference type="EMBL" id="CP058910">
    <property type="protein sequence ID" value="QLH78010.1"/>
    <property type="molecule type" value="Genomic_DNA"/>
</dbReference>
<dbReference type="Gene3D" id="1.10.443.10">
    <property type="entry name" value="Intergrase catalytic core"/>
    <property type="match status" value="1"/>
</dbReference>
<dbReference type="GO" id="GO:0015074">
    <property type="term" value="P:DNA integration"/>
    <property type="evidence" value="ECO:0007669"/>
    <property type="project" value="InterPro"/>
</dbReference>
<dbReference type="SUPFAM" id="SSF56349">
    <property type="entry name" value="DNA breaking-rejoining enzymes"/>
    <property type="match status" value="1"/>
</dbReference>
<dbReference type="GO" id="GO:0006310">
    <property type="term" value="P:DNA recombination"/>
    <property type="evidence" value="ECO:0007669"/>
    <property type="project" value="UniProtKB-KW"/>
</dbReference>
<dbReference type="Proteomes" id="UP000509667">
    <property type="component" value="Chromosome"/>
</dbReference>
<accession>A0A7D5T4V0</accession>
<name>A0A7D5T4V0_9EURY</name>
<evidence type="ECO:0000259" key="2">
    <source>
        <dbReference type="PROSITE" id="PS51898"/>
    </source>
</evidence>
<dbReference type="InterPro" id="IPR011010">
    <property type="entry name" value="DNA_brk_join_enz"/>
</dbReference>
<dbReference type="InterPro" id="IPR002104">
    <property type="entry name" value="Integrase_catalytic"/>
</dbReference>
<dbReference type="PROSITE" id="PS51898">
    <property type="entry name" value="TYR_RECOMBINASE"/>
    <property type="match status" value="1"/>
</dbReference>
<keyword evidence="4" id="KW-1185">Reference proteome</keyword>
<organism evidence="3 4">
    <name type="scientific">Halosimplex rubrum</name>
    <dbReference type="NCBI Taxonomy" id="869889"/>
    <lineage>
        <taxon>Archaea</taxon>
        <taxon>Methanobacteriati</taxon>
        <taxon>Methanobacteriota</taxon>
        <taxon>Stenosarchaea group</taxon>
        <taxon>Halobacteria</taxon>
        <taxon>Halobacteriales</taxon>
        <taxon>Haloarculaceae</taxon>
        <taxon>Halosimplex</taxon>
    </lineage>
</organism>
<proteinExistence type="predicted"/>
<dbReference type="RefSeq" id="WP_179907932.1">
    <property type="nucleotide sequence ID" value="NZ_CP058910.1"/>
</dbReference>
<gene>
    <name evidence="3" type="ORF">HZS55_12175</name>
</gene>
<feature type="domain" description="Tyr recombinase" evidence="2">
    <location>
        <begin position="1"/>
        <end position="91"/>
    </location>
</feature>
<dbReference type="AlphaFoldDB" id="A0A7D5T4V0"/>
<sequence>MVFPSREGSDHITTETVRNVVEDLAVEADVCPRRTDGESAEPEELHPHALRHSLASYMLKDETTRLIDVRNRLRHRSIQTSERVYEHFQRR</sequence>
<dbReference type="InterPro" id="IPR013762">
    <property type="entry name" value="Integrase-like_cat_sf"/>
</dbReference>
<dbReference type="GeneID" id="96090528"/>
<reference evidence="3 4" key="1">
    <citation type="submission" date="2020-07" db="EMBL/GenBank/DDBJ databases">
        <title>Halosimplex pelagicum sp. nov. and Halosimplex rubrum sp. nov., isolated from salted brown alga Laminaria, and emended description of the genus Halosimplex.</title>
        <authorList>
            <person name="Cui H."/>
        </authorList>
    </citation>
    <scope>NUCLEOTIDE SEQUENCE [LARGE SCALE GENOMIC DNA]</scope>
    <source>
        <strain evidence="3 4">R27</strain>
    </source>
</reference>